<feature type="domain" description="Spt6 SH2" evidence="2">
    <location>
        <begin position="8"/>
        <end position="221"/>
    </location>
</feature>
<reference evidence="3 4" key="1">
    <citation type="journal article" date="2024" name="Nat. Commun.">
        <title>Phylogenomics reveals the evolutionary origins of lichenization in chlorophyte algae.</title>
        <authorList>
            <person name="Puginier C."/>
            <person name="Libourel C."/>
            <person name="Otte J."/>
            <person name="Skaloud P."/>
            <person name="Haon M."/>
            <person name="Grisel S."/>
            <person name="Petersen M."/>
            <person name="Berrin J.G."/>
            <person name="Delaux P.M."/>
            <person name="Dal Grande F."/>
            <person name="Keller J."/>
        </authorList>
    </citation>
    <scope>NUCLEOTIDE SEQUENCE [LARGE SCALE GENOMIC DNA]</scope>
    <source>
        <strain evidence="3 4">SAG 2523</strain>
    </source>
</reference>
<gene>
    <name evidence="3" type="ORF">WJX84_006269</name>
</gene>
<protein>
    <recommendedName>
        <fullName evidence="2">Spt6 SH2 domain-containing protein</fullName>
    </recommendedName>
</protein>
<dbReference type="Pfam" id="PF14633">
    <property type="entry name" value="SH2_2"/>
    <property type="match status" value="1"/>
</dbReference>
<evidence type="ECO:0000313" key="3">
    <source>
        <dbReference type="EMBL" id="KAK9857234.1"/>
    </source>
</evidence>
<dbReference type="InterPro" id="IPR035420">
    <property type="entry name" value="Spt6_SH2"/>
</dbReference>
<proteinExistence type="predicted"/>
<dbReference type="GO" id="GO:0140673">
    <property type="term" value="P:transcription elongation-coupled chromatin remodeling"/>
    <property type="evidence" value="ECO:0007669"/>
    <property type="project" value="InterPro"/>
</dbReference>
<dbReference type="EMBL" id="JALJOV010000975">
    <property type="protein sequence ID" value="KAK9857234.1"/>
    <property type="molecule type" value="Genomic_DNA"/>
</dbReference>
<feature type="region of interest" description="Disordered" evidence="1">
    <location>
        <begin position="352"/>
        <end position="376"/>
    </location>
</feature>
<dbReference type="InterPro" id="IPR036860">
    <property type="entry name" value="SH2_dom_sf"/>
</dbReference>
<dbReference type="GO" id="GO:0031491">
    <property type="term" value="F:nucleosome binding"/>
    <property type="evidence" value="ECO:0007669"/>
    <property type="project" value="TreeGrafter"/>
</dbReference>
<organism evidence="3 4">
    <name type="scientific">Apatococcus fuscideae</name>
    <dbReference type="NCBI Taxonomy" id="2026836"/>
    <lineage>
        <taxon>Eukaryota</taxon>
        <taxon>Viridiplantae</taxon>
        <taxon>Chlorophyta</taxon>
        <taxon>core chlorophytes</taxon>
        <taxon>Trebouxiophyceae</taxon>
        <taxon>Chlorellales</taxon>
        <taxon>Chlorellaceae</taxon>
        <taxon>Apatococcus</taxon>
    </lineage>
</organism>
<dbReference type="GO" id="GO:0042393">
    <property type="term" value="F:histone binding"/>
    <property type="evidence" value="ECO:0007669"/>
    <property type="project" value="TreeGrafter"/>
</dbReference>
<evidence type="ECO:0000313" key="4">
    <source>
        <dbReference type="Proteomes" id="UP001485043"/>
    </source>
</evidence>
<feature type="region of interest" description="Disordered" evidence="1">
    <location>
        <begin position="326"/>
        <end position="345"/>
    </location>
</feature>
<keyword evidence="4" id="KW-1185">Reference proteome</keyword>
<dbReference type="InterPro" id="IPR035019">
    <property type="entry name" value="Spt6_SH2_N"/>
</dbReference>
<dbReference type="GO" id="GO:0034728">
    <property type="term" value="P:nucleosome organization"/>
    <property type="evidence" value="ECO:0007669"/>
    <property type="project" value="TreeGrafter"/>
</dbReference>
<dbReference type="InterPro" id="IPR017072">
    <property type="entry name" value="TF_Spt6"/>
</dbReference>
<sequence>MGFAQASKARAAADKFQRRQIDHPNFHNVTQGDALAHLSQVGDSIFRPSPKGTDRLCLSIAVAKHQGEDHPVVMTFEILEKKKAEGAAALSLGAELIITHGRHYHEVFEDLDEILASFVTPYMRNFNAAVGHRKFVAGNAATIREAANQQAGETGRAAICWGHKTEHDGQPRALPGFFELCCVLSPNKKPAMDCFQVTPLGFWYSQEMRTSLDNVSDAFKRNLKERMRAPSRSQQNARLGYGVPQAAADAQYATQSAYAPTAEQQAHPQAYAAAGWTQESYAAYVAQQRTAAAAYGMQVQAAAPAAATNGSAAGWAAGGWAAPSSGHAAAGYGSQPGSYPAGGASRVPAAAWAAGRHASNPPSAPQPAGLRWDGTA</sequence>
<dbReference type="PANTHER" id="PTHR10145">
    <property type="entry name" value="TRANSCRIPTION ELONGATION FACTOR SPT6"/>
    <property type="match status" value="1"/>
</dbReference>
<comment type="caution">
    <text evidence="3">The sequence shown here is derived from an EMBL/GenBank/DDBJ whole genome shotgun (WGS) entry which is preliminary data.</text>
</comment>
<dbReference type="GO" id="GO:0008023">
    <property type="term" value="C:transcription elongation factor complex"/>
    <property type="evidence" value="ECO:0007669"/>
    <property type="project" value="TreeGrafter"/>
</dbReference>
<name>A0AAW1STA0_9CHLO</name>
<dbReference type="Gene3D" id="3.30.505.10">
    <property type="entry name" value="SH2 domain"/>
    <property type="match status" value="2"/>
</dbReference>
<dbReference type="AlphaFoldDB" id="A0AAW1STA0"/>
<evidence type="ECO:0000256" key="1">
    <source>
        <dbReference type="SAM" id="MobiDB-lite"/>
    </source>
</evidence>
<evidence type="ECO:0000259" key="2">
    <source>
        <dbReference type="Pfam" id="PF14633"/>
    </source>
</evidence>
<dbReference type="PANTHER" id="PTHR10145:SF6">
    <property type="entry name" value="TRANSCRIPTION ELONGATION FACTOR SPT6"/>
    <property type="match status" value="1"/>
</dbReference>
<accession>A0AAW1STA0</accession>
<dbReference type="Proteomes" id="UP001485043">
    <property type="component" value="Unassembled WGS sequence"/>
</dbReference>
<dbReference type="CDD" id="cd09918">
    <property type="entry name" value="SH2_Nterm_SPT6_like"/>
    <property type="match status" value="1"/>
</dbReference>